<comment type="similarity">
    <text evidence="6">Belongs to the glycosyl hydrolase 130 family.</text>
</comment>
<proteinExistence type="inferred from homology"/>
<dbReference type="Gene3D" id="2.115.10.20">
    <property type="entry name" value="Glycosyl hydrolase domain, family 43"/>
    <property type="match status" value="2"/>
</dbReference>
<gene>
    <name evidence="8" type="ORF">F3B90_06515</name>
</gene>
<evidence type="ECO:0000313" key="8">
    <source>
        <dbReference type="EMBL" id="KAA4628716.1"/>
    </source>
</evidence>
<dbReference type="InterPro" id="IPR006710">
    <property type="entry name" value="Glyco_hydro_43"/>
</dbReference>
<keyword evidence="4 8" id="KW-0378">Hydrolase</keyword>
<comment type="similarity">
    <text evidence="1">Belongs to the glycosyl hydrolase 43 family.</text>
</comment>
<name>A0A7J4Y111_BACOV</name>
<dbReference type="GO" id="GO:0005975">
    <property type="term" value="P:carbohydrate metabolic process"/>
    <property type="evidence" value="ECO:0007669"/>
    <property type="project" value="InterPro"/>
</dbReference>
<feature type="site" description="Important for catalytic activity, responsible for pKa modulation of the active site Glu and correct orientation of both the proton donor and substrate" evidence="7">
    <location>
        <position position="453"/>
    </location>
</feature>
<dbReference type="GO" id="GO:0004553">
    <property type="term" value="F:hydrolase activity, hydrolyzing O-glycosyl compounds"/>
    <property type="evidence" value="ECO:0007669"/>
    <property type="project" value="InterPro"/>
</dbReference>
<dbReference type="GO" id="GO:0016757">
    <property type="term" value="F:glycosyltransferase activity"/>
    <property type="evidence" value="ECO:0007669"/>
    <property type="project" value="UniProtKB-KW"/>
</dbReference>
<dbReference type="PANTHER" id="PTHR34106">
    <property type="entry name" value="GLYCOSIDASE"/>
    <property type="match status" value="1"/>
</dbReference>
<evidence type="ECO:0000256" key="5">
    <source>
        <dbReference type="ARBA" id="ARBA00023295"/>
    </source>
</evidence>
<evidence type="ECO:0000313" key="9">
    <source>
        <dbReference type="Proteomes" id="UP000424805"/>
    </source>
</evidence>
<evidence type="ECO:0000256" key="7">
    <source>
        <dbReference type="PIRSR" id="PIRSR606710-2"/>
    </source>
</evidence>
<evidence type="ECO:0000256" key="1">
    <source>
        <dbReference type="ARBA" id="ARBA00009865"/>
    </source>
</evidence>
<reference evidence="8 9" key="1">
    <citation type="journal article" date="2019" name="Nat. Med.">
        <title>A library of human gut bacterial isolates paired with longitudinal multiomics data enables mechanistic microbiome research.</title>
        <authorList>
            <person name="Poyet M."/>
            <person name="Groussin M."/>
            <person name="Gibbons S.M."/>
            <person name="Avila-Pacheco J."/>
            <person name="Jiang X."/>
            <person name="Kearney S.M."/>
            <person name="Perrotta A.R."/>
            <person name="Berdy B."/>
            <person name="Zhao S."/>
            <person name="Lieberman T.D."/>
            <person name="Swanson P.K."/>
            <person name="Smith M."/>
            <person name="Roesemann S."/>
            <person name="Alexander J.E."/>
            <person name="Rich S.A."/>
            <person name="Livny J."/>
            <person name="Vlamakis H."/>
            <person name="Clish C."/>
            <person name="Bullock K."/>
            <person name="Deik A."/>
            <person name="Scott J."/>
            <person name="Pierce K.A."/>
            <person name="Xavier R.J."/>
            <person name="Alm E.J."/>
        </authorList>
    </citation>
    <scope>NUCLEOTIDE SEQUENCE [LARGE SCALE GENOMIC DNA]</scope>
    <source>
        <strain evidence="8 9">BIOML-A15</strain>
    </source>
</reference>
<evidence type="ECO:0000256" key="2">
    <source>
        <dbReference type="ARBA" id="ARBA00022676"/>
    </source>
</evidence>
<dbReference type="Pfam" id="PF04616">
    <property type="entry name" value="Glyco_hydro_43"/>
    <property type="match status" value="1"/>
</dbReference>
<accession>A0A7J4Y111</accession>
<dbReference type="SUPFAM" id="SSF75005">
    <property type="entry name" value="Arabinanase/levansucrase/invertase"/>
    <property type="match status" value="2"/>
</dbReference>
<dbReference type="EMBL" id="VWFP01000005">
    <property type="protein sequence ID" value="KAA4628716.1"/>
    <property type="molecule type" value="Genomic_DNA"/>
</dbReference>
<dbReference type="Pfam" id="PF04041">
    <property type="entry name" value="Glyco_hydro_130"/>
    <property type="match status" value="1"/>
</dbReference>
<dbReference type="InterPro" id="IPR007184">
    <property type="entry name" value="Mannoside_phosphorylase"/>
</dbReference>
<organism evidence="8 9">
    <name type="scientific">Bacteroides ovatus</name>
    <dbReference type="NCBI Taxonomy" id="28116"/>
    <lineage>
        <taxon>Bacteria</taxon>
        <taxon>Pseudomonadati</taxon>
        <taxon>Bacteroidota</taxon>
        <taxon>Bacteroidia</taxon>
        <taxon>Bacteroidales</taxon>
        <taxon>Bacteroidaceae</taxon>
        <taxon>Bacteroides</taxon>
    </lineage>
</organism>
<evidence type="ECO:0000256" key="4">
    <source>
        <dbReference type="ARBA" id="ARBA00022801"/>
    </source>
</evidence>
<protein>
    <submittedName>
        <fullName evidence="8">Family 43 glycosylhydrolase</fullName>
    </submittedName>
</protein>
<dbReference type="PANTHER" id="PTHR34106:SF5">
    <property type="entry name" value="GLYCOSIDASE"/>
    <property type="match status" value="1"/>
</dbReference>
<keyword evidence="3" id="KW-0808">Transferase</keyword>
<sequence length="625" mass="69663">MKEDTVAWEESDTFNPAATVYNGKVVVLYRAEDNSAVGIGARTSRLGYASSADGLHFERMSVPVFYPGEDSQKELENPGGCEDPRIAMTSDGLYVMLYTQWNRKQARLAVATSRDLQTWEKHGPAFAKAYEGRFFDEFSKSGSIITRLEGGKQVIASIDGKYYMYWGEKFVNVATSEDLINWTPMLDENGELLKVLIPREGKFDSELTECGPPAIMTGQGILLLYNGKNKAGAEGDTLYTANSYCAGQALFDLKDPTKLIDRLDKPFFVPEADFEKSGQYPAGTVFIEGLVYHNQKWFLYYGCADSRVAVAVLEQPVNQALATSGNPILPGWYADPEGIVLDDEYWIYPTISAPYDEQLFMDAFSSKDLVTWTKHPKVLSKENISWLRRALWAPAIVQANGKYYIFFGANDIQSNEELGGIGVAVADNPAGPFKDALGKPLIDKFVNGAQPIDQFVFKDDDGQYYMYYGGWGHCNIVKLSPDLLSIVPFDDGTMYKEVTPENYTEGPFMLKRDGKYYFMWSEGAWVGPDYCVAYAIADSPFGPFERVGKILQRDAAIGTGAGHHSVVKGAGEDEWYVIYHRHPLGETDGNGRVTCIDRMYFNEEGKIEPVKMTYEGVTASPLTNK</sequence>
<evidence type="ECO:0000256" key="3">
    <source>
        <dbReference type="ARBA" id="ARBA00022679"/>
    </source>
</evidence>
<dbReference type="AlphaFoldDB" id="A0A7J4Y111"/>
<keyword evidence="5" id="KW-0326">Glycosidase</keyword>
<dbReference type="InterPro" id="IPR023296">
    <property type="entry name" value="Glyco_hydro_beta-prop_sf"/>
</dbReference>
<keyword evidence="2" id="KW-0328">Glycosyltransferase</keyword>
<dbReference type="CDD" id="cd18827">
    <property type="entry name" value="GH43_XlnD-like"/>
    <property type="match status" value="1"/>
</dbReference>
<comment type="caution">
    <text evidence="8">The sequence shown here is derived from an EMBL/GenBank/DDBJ whole genome shotgun (WGS) entry which is preliminary data.</text>
</comment>
<dbReference type="CDD" id="cd18610">
    <property type="entry name" value="GH130_BT3780-like"/>
    <property type="match status" value="1"/>
</dbReference>
<evidence type="ECO:0000256" key="6">
    <source>
        <dbReference type="ARBA" id="ARBA00024356"/>
    </source>
</evidence>
<dbReference type="Proteomes" id="UP000424805">
    <property type="component" value="Unassembled WGS sequence"/>
</dbReference>